<keyword evidence="3" id="KW-1185">Reference proteome</keyword>
<dbReference type="OrthoDB" id="7629477at2"/>
<evidence type="ECO:0000313" key="3">
    <source>
        <dbReference type="Proteomes" id="UP000265848"/>
    </source>
</evidence>
<dbReference type="AlphaFoldDB" id="A0A399IY84"/>
<organism evidence="2 3">
    <name type="scientific">Pseudooceanicola sediminis</name>
    <dbReference type="NCBI Taxonomy" id="2211117"/>
    <lineage>
        <taxon>Bacteria</taxon>
        <taxon>Pseudomonadati</taxon>
        <taxon>Pseudomonadota</taxon>
        <taxon>Alphaproteobacteria</taxon>
        <taxon>Rhodobacterales</taxon>
        <taxon>Paracoccaceae</taxon>
        <taxon>Pseudooceanicola</taxon>
    </lineage>
</organism>
<evidence type="ECO:0000256" key="1">
    <source>
        <dbReference type="SAM" id="Phobius"/>
    </source>
</evidence>
<keyword evidence="1" id="KW-1133">Transmembrane helix</keyword>
<protein>
    <submittedName>
        <fullName evidence="2">Rod shape-determining protein MreD</fullName>
    </submittedName>
</protein>
<sequence length="182" mass="20248">MAEAIRASLPRIWGLRAAYAGLFVVLMMFGLLPLETMPRLWAGPDLMLSLTVVWAIRRPELVPTLLIAALFLLSDLLQMRPPGLMAAIAVFALHRLKRRARAMRDRNFLAEWLAASMTTAVVLLGYRLALGLFLLDKPQLSVTLSQLVMTVAFYPITATFSILFFGLRRAAVGEVDSLGHRL</sequence>
<evidence type="ECO:0000313" key="2">
    <source>
        <dbReference type="EMBL" id="RII37934.1"/>
    </source>
</evidence>
<feature type="transmembrane region" description="Helical" evidence="1">
    <location>
        <begin position="79"/>
        <end position="96"/>
    </location>
</feature>
<feature type="transmembrane region" description="Helical" evidence="1">
    <location>
        <begin position="108"/>
        <end position="135"/>
    </location>
</feature>
<dbReference type="RefSeq" id="WP_119399857.1">
    <property type="nucleotide sequence ID" value="NZ_QWJJ01000013.1"/>
</dbReference>
<keyword evidence="1" id="KW-0472">Membrane</keyword>
<dbReference type="EMBL" id="QWJJ01000013">
    <property type="protein sequence ID" value="RII37934.1"/>
    <property type="molecule type" value="Genomic_DNA"/>
</dbReference>
<comment type="caution">
    <text evidence="2">The sequence shown here is derived from an EMBL/GenBank/DDBJ whole genome shotgun (WGS) entry which is preliminary data.</text>
</comment>
<name>A0A399IY84_9RHOB</name>
<dbReference type="Proteomes" id="UP000265848">
    <property type="component" value="Unassembled WGS sequence"/>
</dbReference>
<keyword evidence="1" id="KW-0812">Transmembrane</keyword>
<reference evidence="2 3" key="1">
    <citation type="submission" date="2018-08" db="EMBL/GenBank/DDBJ databases">
        <title>Pseudooceanicola sediminis CY03 in the family Rhodobacteracea.</title>
        <authorList>
            <person name="Zhang Y.-J."/>
        </authorList>
    </citation>
    <scope>NUCLEOTIDE SEQUENCE [LARGE SCALE GENOMIC DNA]</scope>
    <source>
        <strain evidence="2 3">CY03</strain>
    </source>
</reference>
<feature type="transmembrane region" description="Helical" evidence="1">
    <location>
        <begin position="147"/>
        <end position="167"/>
    </location>
</feature>
<gene>
    <name evidence="2" type="ORF">DL237_14780</name>
</gene>
<feature type="transmembrane region" description="Helical" evidence="1">
    <location>
        <begin position="12"/>
        <end position="34"/>
    </location>
</feature>
<accession>A0A399IY84</accession>
<proteinExistence type="predicted"/>